<feature type="transmembrane region" description="Helical" evidence="5">
    <location>
        <begin position="88"/>
        <end position="107"/>
    </location>
</feature>
<feature type="transmembrane region" description="Helical" evidence="5">
    <location>
        <begin position="157"/>
        <end position="183"/>
    </location>
</feature>
<feature type="transmembrane region" description="Helical" evidence="5">
    <location>
        <begin position="45"/>
        <end position="68"/>
    </location>
</feature>
<feature type="transmembrane region" description="Helical" evidence="5">
    <location>
        <begin position="6"/>
        <end position="25"/>
    </location>
</feature>
<dbReference type="PROSITE" id="PS50262">
    <property type="entry name" value="G_PROTEIN_RECEP_F1_2"/>
    <property type="match status" value="1"/>
</dbReference>
<evidence type="ECO:0000259" key="6">
    <source>
        <dbReference type="PROSITE" id="PS50262"/>
    </source>
</evidence>
<dbReference type="SMART" id="SM01381">
    <property type="entry name" value="7TM_GPCR_Srsx"/>
    <property type="match status" value="1"/>
</dbReference>
<dbReference type="GO" id="GO:0016020">
    <property type="term" value="C:membrane"/>
    <property type="evidence" value="ECO:0007669"/>
    <property type="project" value="UniProtKB-SubCell"/>
</dbReference>
<dbReference type="InterPro" id="IPR047130">
    <property type="entry name" value="7TM_GPCR_Srsx_nematod"/>
</dbReference>
<dbReference type="InterPro" id="IPR000276">
    <property type="entry name" value="GPCR_Rhodpsn"/>
</dbReference>
<reference evidence="7 8" key="1">
    <citation type="journal article" date="2015" name="Genome Biol.">
        <title>Comparative genomics of Steinernema reveals deeply conserved gene regulatory networks.</title>
        <authorList>
            <person name="Dillman A.R."/>
            <person name="Macchietto M."/>
            <person name="Porter C.F."/>
            <person name="Rogers A."/>
            <person name="Williams B."/>
            <person name="Antoshechkin I."/>
            <person name="Lee M.M."/>
            <person name="Goodwin Z."/>
            <person name="Lu X."/>
            <person name="Lewis E.E."/>
            <person name="Goodrich-Blair H."/>
            <person name="Stock S.P."/>
            <person name="Adams B.J."/>
            <person name="Sternberg P.W."/>
            <person name="Mortazavi A."/>
        </authorList>
    </citation>
    <scope>NUCLEOTIDE SEQUENCE [LARGE SCALE GENOMIC DNA]</scope>
    <source>
        <strain evidence="7 8">ALL</strain>
    </source>
</reference>
<protein>
    <recommendedName>
        <fullName evidence="6">G-protein coupled receptors family 1 profile domain-containing protein</fullName>
    </recommendedName>
</protein>
<dbReference type="EMBL" id="AZBU02000006">
    <property type="protein sequence ID" value="TKR73400.1"/>
    <property type="molecule type" value="Genomic_DNA"/>
</dbReference>
<dbReference type="AlphaFoldDB" id="A0A4U5MUF0"/>
<evidence type="ECO:0000256" key="4">
    <source>
        <dbReference type="ARBA" id="ARBA00023136"/>
    </source>
</evidence>
<name>A0A4U5MUF0_STECR</name>
<keyword evidence="2 5" id="KW-0812">Transmembrane</keyword>
<keyword evidence="8" id="KW-1185">Reference proteome</keyword>
<evidence type="ECO:0000256" key="1">
    <source>
        <dbReference type="ARBA" id="ARBA00004370"/>
    </source>
</evidence>
<evidence type="ECO:0000256" key="3">
    <source>
        <dbReference type="ARBA" id="ARBA00022989"/>
    </source>
</evidence>
<accession>A0A4U5MUF0</accession>
<evidence type="ECO:0000256" key="5">
    <source>
        <dbReference type="SAM" id="Phobius"/>
    </source>
</evidence>
<evidence type="ECO:0000313" key="7">
    <source>
        <dbReference type="EMBL" id="TKR73400.1"/>
    </source>
</evidence>
<feature type="transmembrane region" description="Helical" evidence="5">
    <location>
        <begin position="128"/>
        <end position="151"/>
    </location>
</feature>
<dbReference type="Gene3D" id="1.20.1070.10">
    <property type="entry name" value="Rhodopsin 7-helix transmembrane proteins"/>
    <property type="match status" value="1"/>
</dbReference>
<gene>
    <name evidence="7" type="ORF">L596_020712</name>
</gene>
<keyword evidence="3 5" id="KW-1133">Transmembrane helix</keyword>
<dbReference type="Pfam" id="PF10320">
    <property type="entry name" value="7TM_GPCR_Srsx"/>
    <property type="match status" value="1"/>
</dbReference>
<feature type="domain" description="G-protein coupled receptors family 1 profile" evidence="6">
    <location>
        <begin position="1"/>
        <end position="183"/>
    </location>
</feature>
<reference evidence="7 8" key="2">
    <citation type="journal article" date="2019" name="G3 (Bethesda)">
        <title>Hybrid Assembly of the Genome of the Entomopathogenic Nematode Steinernema carpocapsae Identifies the X-Chromosome.</title>
        <authorList>
            <person name="Serra L."/>
            <person name="Macchietto M."/>
            <person name="Macias-Munoz A."/>
            <person name="McGill C.J."/>
            <person name="Rodriguez I.M."/>
            <person name="Rodriguez B."/>
            <person name="Murad R."/>
            <person name="Mortazavi A."/>
        </authorList>
    </citation>
    <scope>NUCLEOTIDE SEQUENCE [LARGE SCALE GENOMIC DNA]</scope>
    <source>
        <strain evidence="7 8">ALL</strain>
    </source>
</reference>
<dbReference type="Proteomes" id="UP000298663">
    <property type="component" value="Unassembled WGS sequence"/>
</dbReference>
<evidence type="ECO:0000313" key="8">
    <source>
        <dbReference type="Proteomes" id="UP000298663"/>
    </source>
</evidence>
<dbReference type="GO" id="GO:0004930">
    <property type="term" value="F:G protein-coupled receptor activity"/>
    <property type="evidence" value="ECO:0007669"/>
    <property type="project" value="InterPro"/>
</dbReference>
<dbReference type="SUPFAM" id="SSF81321">
    <property type="entry name" value="Family A G protein-coupled receptor-like"/>
    <property type="match status" value="1"/>
</dbReference>
<proteinExistence type="predicted"/>
<keyword evidence="4 5" id="KW-0472">Membrane</keyword>
<sequence>MCFYVAMSAVVSMDFSVIMIAFIALERYLCTSYPILHKRIKPSVYVGIACISAVIYISSFRILAYFTVVDFPVMCMIPFATFGVTVDVWFISNFCINAAVVLLYVLIQRKVKASVTEMNEYNKINKSLQTHVCVYLLGWASVFTMCIMIKFNVKDPLLSQAAIISLGPQVYMNLSSACFVYYFRSTLYKQEIRRFLGITVAKTVSVSSMHCIN</sequence>
<dbReference type="PANTHER" id="PTHR23360">
    <property type="entry name" value="G-PROTEIN COUPLED RECEPTORS FAMILY 1 PROFILE DOMAIN-CONTAINING PROTEIN-RELATED"/>
    <property type="match status" value="1"/>
</dbReference>
<dbReference type="InterPro" id="IPR017452">
    <property type="entry name" value="GPCR_Rhodpsn_7TM"/>
</dbReference>
<dbReference type="OrthoDB" id="5820127at2759"/>
<dbReference type="InterPro" id="IPR019424">
    <property type="entry name" value="7TM_GPCR_Srsx"/>
</dbReference>
<organism evidence="7 8">
    <name type="scientific">Steinernema carpocapsae</name>
    <name type="common">Entomopathogenic nematode</name>
    <dbReference type="NCBI Taxonomy" id="34508"/>
    <lineage>
        <taxon>Eukaryota</taxon>
        <taxon>Metazoa</taxon>
        <taxon>Ecdysozoa</taxon>
        <taxon>Nematoda</taxon>
        <taxon>Chromadorea</taxon>
        <taxon>Rhabditida</taxon>
        <taxon>Tylenchina</taxon>
        <taxon>Panagrolaimomorpha</taxon>
        <taxon>Strongyloidoidea</taxon>
        <taxon>Steinernematidae</taxon>
        <taxon>Steinernema</taxon>
    </lineage>
</organism>
<comment type="caution">
    <text evidence="7">The sequence shown here is derived from an EMBL/GenBank/DDBJ whole genome shotgun (WGS) entry which is preliminary data.</text>
</comment>
<evidence type="ECO:0000256" key="2">
    <source>
        <dbReference type="ARBA" id="ARBA00022692"/>
    </source>
</evidence>
<comment type="subcellular location">
    <subcellularLocation>
        <location evidence="1">Membrane</location>
    </subcellularLocation>
</comment>